<accession>A0A1H2DAQ1</accession>
<dbReference type="GO" id="GO:0030246">
    <property type="term" value="F:carbohydrate binding"/>
    <property type="evidence" value="ECO:0007669"/>
    <property type="project" value="UniProtKB-KW"/>
</dbReference>
<dbReference type="RefSeq" id="WP_092555282.1">
    <property type="nucleotide sequence ID" value="NZ_BOMJ01000002.1"/>
</dbReference>
<dbReference type="Gene3D" id="2.80.10.50">
    <property type="match status" value="1"/>
</dbReference>
<dbReference type="AlphaFoldDB" id="A0A1H2DAQ1"/>
<keyword evidence="4" id="KW-1185">Reference proteome</keyword>
<dbReference type="InterPro" id="IPR035992">
    <property type="entry name" value="Ricin_B-like_lectins"/>
</dbReference>
<dbReference type="InterPro" id="IPR000772">
    <property type="entry name" value="Ricin_B_lectin"/>
</dbReference>
<dbReference type="Proteomes" id="UP000198688">
    <property type="component" value="Chromosome I"/>
</dbReference>
<dbReference type="EMBL" id="LT629758">
    <property type="protein sequence ID" value="SDT79835.1"/>
    <property type="molecule type" value="Genomic_DNA"/>
</dbReference>
<evidence type="ECO:0000313" key="3">
    <source>
        <dbReference type="EMBL" id="SDT79835.1"/>
    </source>
</evidence>
<sequence length="155" mass="16766">MRVVLPSLTAVVALSLLPAPAAAVPAPPPLHQGWIVTQQTPYRCLTGGAAGTSLFTSVCDRANKAQDFYQTSDGHFTQGENCVEPKTTAKGVKVKVVPCTYQADQKWWFTTALQAGDQWGPCLTETPLDSAGHGRIRLQDCTGAVDQQWRSLNPW</sequence>
<organism evidence="3 4">
    <name type="scientific">Actinoplanes derwentensis</name>
    <dbReference type="NCBI Taxonomy" id="113562"/>
    <lineage>
        <taxon>Bacteria</taxon>
        <taxon>Bacillati</taxon>
        <taxon>Actinomycetota</taxon>
        <taxon>Actinomycetes</taxon>
        <taxon>Micromonosporales</taxon>
        <taxon>Micromonosporaceae</taxon>
        <taxon>Actinoplanes</taxon>
    </lineage>
</organism>
<protein>
    <submittedName>
        <fullName evidence="3">Ricin-type beta-trefoil lectin domain-containing protein</fullName>
    </submittedName>
</protein>
<gene>
    <name evidence="3" type="ORF">SAMN04489716_8950</name>
</gene>
<dbReference type="OrthoDB" id="3296510at2"/>
<keyword evidence="1" id="KW-0732">Signal</keyword>
<feature type="signal peptide" evidence="1">
    <location>
        <begin position="1"/>
        <end position="23"/>
    </location>
</feature>
<reference evidence="3 4" key="1">
    <citation type="submission" date="2016-10" db="EMBL/GenBank/DDBJ databases">
        <authorList>
            <person name="de Groot N.N."/>
        </authorList>
    </citation>
    <scope>NUCLEOTIDE SEQUENCE [LARGE SCALE GENOMIC DNA]</scope>
    <source>
        <strain evidence="3 4">DSM 43941</strain>
    </source>
</reference>
<feature type="domain" description="Ricin B lectin" evidence="2">
    <location>
        <begin position="41"/>
        <end position="149"/>
    </location>
</feature>
<evidence type="ECO:0000256" key="1">
    <source>
        <dbReference type="SAM" id="SignalP"/>
    </source>
</evidence>
<feature type="chain" id="PRO_5039515256" evidence="1">
    <location>
        <begin position="24"/>
        <end position="155"/>
    </location>
</feature>
<keyword evidence="3" id="KW-0430">Lectin</keyword>
<dbReference type="Pfam" id="PF00652">
    <property type="entry name" value="Ricin_B_lectin"/>
    <property type="match status" value="1"/>
</dbReference>
<evidence type="ECO:0000259" key="2">
    <source>
        <dbReference type="Pfam" id="PF00652"/>
    </source>
</evidence>
<dbReference type="SUPFAM" id="SSF50370">
    <property type="entry name" value="Ricin B-like lectins"/>
    <property type="match status" value="1"/>
</dbReference>
<proteinExistence type="predicted"/>
<dbReference type="PROSITE" id="PS50231">
    <property type="entry name" value="RICIN_B_LECTIN"/>
    <property type="match status" value="1"/>
</dbReference>
<name>A0A1H2DAQ1_9ACTN</name>
<evidence type="ECO:0000313" key="4">
    <source>
        <dbReference type="Proteomes" id="UP000198688"/>
    </source>
</evidence>